<dbReference type="InterPro" id="IPR036079">
    <property type="entry name" value="ATPase_csu/dsu_sf"/>
</dbReference>
<evidence type="ECO:0000313" key="1">
    <source>
        <dbReference type="EMBL" id="KMS65432.1"/>
    </source>
</evidence>
<dbReference type="OrthoDB" id="1702284at2759"/>
<organism evidence="1 2">
    <name type="scientific">Beta vulgaris subsp. vulgaris</name>
    <name type="common">Beet</name>
    <dbReference type="NCBI Taxonomy" id="3555"/>
    <lineage>
        <taxon>Eukaryota</taxon>
        <taxon>Viridiplantae</taxon>
        <taxon>Streptophyta</taxon>
        <taxon>Embryophyta</taxon>
        <taxon>Tracheophyta</taxon>
        <taxon>Spermatophyta</taxon>
        <taxon>Magnoliopsida</taxon>
        <taxon>eudicotyledons</taxon>
        <taxon>Gunneridae</taxon>
        <taxon>Pentapetalae</taxon>
        <taxon>Caryophyllales</taxon>
        <taxon>Chenopodiaceae</taxon>
        <taxon>Betoideae</taxon>
        <taxon>Beta</taxon>
    </lineage>
</organism>
<accession>A0A0J7YPG4</accession>
<dbReference type="PANTHER" id="PTHR11028">
    <property type="entry name" value="VACUOLAR ATP SYNTHASE SUBUNIT AC39"/>
    <property type="match status" value="1"/>
</dbReference>
<feature type="non-terminal residue" evidence="1">
    <location>
        <position position="1"/>
    </location>
</feature>
<gene>
    <name evidence="1" type="ORF">BVRB_036050</name>
</gene>
<dbReference type="Pfam" id="PF01992">
    <property type="entry name" value="vATP-synt_AC39"/>
    <property type="match status" value="1"/>
</dbReference>
<proteinExistence type="predicted"/>
<dbReference type="GO" id="GO:0046961">
    <property type="term" value="F:proton-transporting ATPase activity, rotational mechanism"/>
    <property type="evidence" value="ECO:0007669"/>
    <property type="project" value="InterPro"/>
</dbReference>
<protein>
    <submittedName>
        <fullName evidence="1">Uncharacterized protein</fullName>
    </submittedName>
</protein>
<evidence type="ECO:0000313" key="2">
    <source>
        <dbReference type="Proteomes" id="UP000035740"/>
    </source>
</evidence>
<dbReference type="InterPro" id="IPR002843">
    <property type="entry name" value="ATPase_V0-cplx_csu/dsu"/>
</dbReference>
<keyword evidence="2" id="KW-1185">Reference proteome</keyword>
<name>A0A0J7YPG4_BETVV</name>
<dbReference type="SUPFAM" id="SSF103486">
    <property type="entry name" value="V-type ATP synthase subunit C"/>
    <property type="match status" value="1"/>
</dbReference>
<dbReference type="GO" id="GO:0033179">
    <property type="term" value="C:proton-transporting V-type ATPase, V0 domain"/>
    <property type="evidence" value="ECO:0007669"/>
    <property type="project" value="InterPro"/>
</dbReference>
<dbReference type="EMBL" id="KQ108714">
    <property type="protein sequence ID" value="KMS65432.1"/>
    <property type="molecule type" value="Genomic_DNA"/>
</dbReference>
<reference evidence="1 2" key="1">
    <citation type="journal article" date="2014" name="Nature">
        <title>The genome of the recently domesticated crop plant sugar beet (Beta vulgaris).</title>
        <authorList>
            <person name="Dohm J.C."/>
            <person name="Minoche A.E."/>
            <person name="Holtgrawe D."/>
            <person name="Capella-Gutierrez S."/>
            <person name="Zakrzewski F."/>
            <person name="Tafer H."/>
            <person name="Rupp O."/>
            <person name="Sorensen T.R."/>
            <person name="Stracke R."/>
            <person name="Reinhardt R."/>
            <person name="Goesmann A."/>
            <person name="Kraft T."/>
            <person name="Schulz B."/>
            <person name="Stadler P.F."/>
            <person name="Schmidt T."/>
            <person name="Gabaldon T."/>
            <person name="Lehrach H."/>
            <person name="Weisshaar B."/>
            <person name="Himmelbauer H."/>
        </authorList>
    </citation>
    <scope>NUCLEOTIDE SEQUENCE [LARGE SCALE GENOMIC DNA]</scope>
    <source>
        <tissue evidence="1">Taproot</tissue>
    </source>
</reference>
<dbReference type="Proteomes" id="UP000035740">
    <property type="component" value="Unassembled WGS sequence"/>
</dbReference>
<sequence>IEDVLYEREVELNREAFQGQSHFAFIWAFVKLKEQERRNLFWITECINQQQKDPSVINRWITIF</sequence>
<dbReference type="Gramene" id="KMS65432">
    <property type="protein sequence ID" value="KMS65432"/>
    <property type="gene ID" value="BVRB_036050"/>
</dbReference>
<dbReference type="InterPro" id="IPR016727">
    <property type="entry name" value="ATPase_V0-cplx_dsu"/>
</dbReference>
<dbReference type="AlphaFoldDB" id="A0A0J7YPG4"/>